<evidence type="ECO:0000313" key="5">
    <source>
        <dbReference type="EMBL" id="CAL8148042.1"/>
    </source>
</evidence>
<feature type="domain" description="Methyltransferase type 11" evidence="4">
    <location>
        <begin position="50"/>
        <end position="156"/>
    </location>
</feature>
<evidence type="ECO:0000256" key="3">
    <source>
        <dbReference type="ARBA" id="ARBA00022679"/>
    </source>
</evidence>
<dbReference type="CDD" id="cd02440">
    <property type="entry name" value="AdoMet_MTases"/>
    <property type="match status" value="1"/>
</dbReference>
<evidence type="ECO:0000256" key="1">
    <source>
        <dbReference type="ARBA" id="ARBA00008361"/>
    </source>
</evidence>
<reference evidence="5 6" key="1">
    <citation type="submission" date="2024-08" db="EMBL/GenBank/DDBJ databases">
        <authorList>
            <person name="Cucini C."/>
            <person name="Frati F."/>
        </authorList>
    </citation>
    <scope>NUCLEOTIDE SEQUENCE [LARGE SCALE GENOMIC DNA]</scope>
</reference>
<name>A0ABP1S986_9HEXA</name>
<dbReference type="PANTHER" id="PTHR12176:SF80">
    <property type="entry name" value="EEF1A LYSINE METHYLTRANSFERASE 4"/>
    <property type="match status" value="1"/>
</dbReference>
<protein>
    <recommendedName>
        <fullName evidence="4">Methyltransferase type 11 domain-containing protein</fullName>
    </recommendedName>
</protein>
<keyword evidence="6" id="KW-1185">Reference proteome</keyword>
<evidence type="ECO:0000259" key="4">
    <source>
        <dbReference type="Pfam" id="PF08241"/>
    </source>
</evidence>
<accession>A0ABP1S986</accession>
<comment type="similarity">
    <text evidence="1">Belongs to the methyltransferase superfamily.</text>
</comment>
<dbReference type="Proteomes" id="UP001642540">
    <property type="component" value="Unassembled WGS sequence"/>
</dbReference>
<evidence type="ECO:0000256" key="2">
    <source>
        <dbReference type="ARBA" id="ARBA00022603"/>
    </source>
</evidence>
<dbReference type="InterPro" id="IPR013216">
    <property type="entry name" value="Methyltransf_11"/>
</dbReference>
<sequence>MGSSNGNEDYLDVNYWNKRYEQEAEFDWCKDYEILKPLINSNINRNDSILMLGCGNSRLSSSMYDDGYHSITNIDFSSTVIENMSKEFPQMSWKVMDMLNLQFPTSTFDIVIEKATLDCLFVNEKSPWETSEPVADAMDQVLGGVSRILKPDGKFISITFAQPHFRKKFYSKFWADCKLDTFGTGFHFYFYRMSGANNEMNTQF</sequence>
<organism evidence="5 6">
    <name type="scientific">Orchesella dallaii</name>
    <dbReference type="NCBI Taxonomy" id="48710"/>
    <lineage>
        <taxon>Eukaryota</taxon>
        <taxon>Metazoa</taxon>
        <taxon>Ecdysozoa</taxon>
        <taxon>Arthropoda</taxon>
        <taxon>Hexapoda</taxon>
        <taxon>Collembola</taxon>
        <taxon>Entomobryomorpha</taxon>
        <taxon>Entomobryoidea</taxon>
        <taxon>Orchesellidae</taxon>
        <taxon>Orchesellinae</taxon>
        <taxon>Orchesella</taxon>
    </lineage>
</organism>
<gene>
    <name evidence="5" type="ORF">ODALV1_LOCUS31304</name>
</gene>
<proteinExistence type="inferred from homology"/>
<dbReference type="Gene3D" id="3.40.50.150">
    <property type="entry name" value="Vaccinia Virus protein VP39"/>
    <property type="match status" value="1"/>
</dbReference>
<dbReference type="SUPFAM" id="SSF53335">
    <property type="entry name" value="S-adenosyl-L-methionine-dependent methyltransferases"/>
    <property type="match status" value="1"/>
</dbReference>
<dbReference type="InterPro" id="IPR051419">
    <property type="entry name" value="Lys/N-term_MeTrsfase_sf"/>
</dbReference>
<comment type="caution">
    <text evidence="5">The sequence shown here is derived from an EMBL/GenBank/DDBJ whole genome shotgun (WGS) entry which is preliminary data.</text>
</comment>
<dbReference type="Pfam" id="PF08241">
    <property type="entry name" value="Methyltransf_11"/>
    <property type="match status" value="1"/>
</dbReference>
<dbReference type="InterPro" id="IPR029063">
    <property type="entry name" value="SAM-dependent_MTases_sf"/>
</dbReference>
<evidence type="ECO:0000313" key="6">
    <source>
        <dbReference type="Proteomes" id="UP001642540"/>
    </source>
</evidence>
<dbReference type="EMBL" id="CAXLJM020000166">
    <property type="protein sequence ID" value="CAL8148042.1"/>
    <property type="molecule type" value="Genomic_DNA"/>
</dbReference>
<keyword evidence="2" id="KW-0489">Methyltransferase</keyword>
<dbReference type="PANTHER" id="PTHR12176">
    <property type="entry name" value="SAM-DEPENDENT METHYLTRANSFERASE SUPERFAMILY PROTEIN"/>
    <property type="match status" value="1"/>
</dbReference>
<keyword evidence="3" id="KW-0808">Transferase</keyword>